<dbReference type="InterPro" id="IPR016039">
    <property type="entry name" value="Thiolase-like"/>
</dbReference>
<evidence type="ECO:0000313" key="6">
    <source>
        <dbReference type="Proteomes" id="UP000061382"/>
    </source>
</evidence>
<evidence type="ECO:0000313" key="5">
    <source>
        <dbReference type="EMBL" id="ALJ01019.1"/>
    </source>
</evidence>
<dbReference type="InterPro" id="IPR000794">
    <property type="entry name" value="Beta-ketoacyl_synthase"/>
</dbReference>
<evidence type="ECO:0000256" key="3">
    <source>
        <dbReference type="RuleBase" id="RU003694"/>
    </source>
</evidence>
<protein>
    <recommendedName>
        <fullName evidence="4">Ketosynthase family 3 (KS3) domain-containing protein</fullName>
    </recommendedName>
</protein>
<evidence type="ECO:0000259" key="4">
    <source>
        <dbReference type="PROSITE" id="PS52004"/>
    </source>
</evidence>
<dbReference type="SMART" id="SM00825">
    <property type="entry name" value="PKS_KS"/>
    <property type="match status" value="1"/>
</dbReference>
<dbReference type="AlphaFoldDB" id="A0A0P0C6W5"/>
<reference evidence="5 6" key="1">
    <citation type="submission" date="2015-08" db="EMBL/GenBank/DDBJ databases">
        <title>Complete genome sequence of Rufibacter tibetensis strain 1351t, a radiation-resistant bacterium from tibet plateau.</title>
        <authorList>
            <person name="Dai J."/>
        </authorList>
    </citation>
    <scope>NUCLEOTIDE SEQUENCE [LARGE SCALE GENOMIC DNA]</scope>
    <source>
        <strain evidence="5 6">1351</strain>
    </source>
</reference>
<dbReference type="Gene3D" id="3.40.47.10">
    <property type="match status" value="2"/>
</dbReference>
<keyword evidence="2 3" id="KW-0808">Transferase</keyword>
<feature type="domain" description="Ketosynthase family 3 (KS3)" evidence="4">
    <location>
        <begin position="7"/>
        <end position="403"/>
    </location>
</feature>
<dbReference type="PANTHER" id="PTHR11712">
    <property type="entry name" value="POLYKETIDE SYNTHASE-RELATED"/>
    <property type="match status" value="1"/>
</dbReference>
<dbReference type="PROSITE" id="PS52004">
    <property type="entry name" value="KS3_2"/>
    <property type="match status" value="1"/>
</dbReference>
<name>A0A0P0C6W5_9BACT</name>
<dbReference type="InterPro" id="IPR014030">
    <property type="entry name" value="Ketoacyl_synth_N"/>
</dbReference>
<keyword evidence="6" id="KW-1185">Reference proteome</keyword>
<dbReference type="Pfam" id="PF00109">
    <property type="entry name" value="ketoacyl-synt"/>
    <property type="match status" value="1"/>
</dbReference>
<dbReference type="PANTHER" id="PTHR11712:SF347">
    <property type="entry name" value="BETA KETOACYL-ACYL CARRIER PROTEIN SYNTHASE"/>
    <property type="match status" value="1"/>
</dbReference>
<proteinExistence type="inferred from homology"/>
<gene>
    <name evidence="5" type="ORF">DC20_21030</name>
</gene>
<evidence type="ECO:0000256" key="2">
    <source>
        <dbReference type="ARBA" id="ARBA00022679"/>
    </source>
</evidence>
<dbReference type="RefSeq" id="WP_062545654.1">
    <property type="nucleotide sequence ID" value="NZ_CP012643.1"/>
</dbReference>
<dbReference type="InterPro" id="IPR020841">
    <property type="entry name" value="PKS_Beta-ketoAc_synthase_dom"/>
</dbReference>
<dbReference type="PATRIC" id="fig|512763.3.peg.4620"/>
<dbReference type="Proteomes" id="UP000061382">
    <property type="component" value="Chromosome"/>
</dbReference>
<accession>A0A0P0C6W5</accession>
<sequence>MDRGRDQEWIVIRGVGSVSGLGGTPEEVQASYASGKTAFTSLPSLGNDTPVSPISPAAEHLLQSLLLENTTYTSLDRTVQLAILAARQAVAQAGWQKEESAASIGINIGSSRGATGMFEQFHADFLKEPGKRLSPSVSPSTTLGNVASWVAHDLQASGPLISHSVTCSTALQAFANGVAWLKAGMAKRFLVGGTEAPLTPFTIAQMKSIGIYSKYKAEEKPCRPLNRDTNTFVLGEGAAVFALERMTLGEMQSLGLTEAVVLLAVGMGYERSPSKTGLSAEGFHFQAAMRDALKQASLAPSAIDALVLHAPGTKAGDSAELQAVESVLGPEAPLFFTNKNQIGHSLGASGALSAELAMALVSGKVSPLRQLSTMPFSSYTAISFVMVNAAGFGGNAASLLLHRLSLDQQS</sequence>
<dbReference type="SUPFAM" id="SSF53901">
    <property type="entry name" value="Thiolase-like"/>
    <property type="match status" value="2"/>
</dbReference>
<comment type="similarity">
    <text evidence="1 3">Belongs to the thiolase-like superfamily. Beta-ketoacyl-ACP synthases family.</text>
</comment>
<dbReference type="EMBL" id="CP012643">
    <property type="protein sequence ID" value="ALJ01019.1"/>
    <property type="molecule type" value="Genomic_DNA"/>
</dbReference>
<dbReference type="OrthoDB" id="1141849at2"/>
<evidence type="ECO:0000256" key="1">
    <source>
        <dbReference type="ARBA" id="ARBA00008467"/>
    </source>
</evidence>
<dbReference type="InterPro" id="IPR014031">
    <property type="entry name" value="Ketoacyl_synth_C"/>
</dbReference>
<dbReference type="KEGG" id="rti:DC20_21030"/>
<dbReference type="GO" id="GO:0004315">
    <property type="term" value="F:3-oxoacyl-[acyl-carrier-protein] synthase activity"/>
    <property type="evidence" value="ECO:0007669"/>
    <property type="project" value="TreeGrafter"/>
</dbReference>
<organism evidence="5 6">
    <name type="scientific">Rufibacter tibetensis</name>
    <dbReference type="NCBI Taxonomy" id="512763"/>
    <lineage>
        <taxon>Bacteria</taxon>
        <taxon>Pseudomonadati</taxon>
        <taxon>Bacteroidota</taxon>
        <taxon>Cytophagia</taxon>
        <taxon>Cytophagales</taxon>
        <taxon>Hymenobacteraceae</taxon>
        <taxon>Rufibacter</taxon>
    </lineage>
</organism>
<dbReference type="STRING" id="512763.DC20_21030"/>
<dbReference type="Pfam" id="PF02801">
    <property type="entry name" value="Ketoacyl-synt_C"/>
    <property type="match status" value="1"/>
</dbReference>
<dbReference type="GO" id="GO:0006633">
    <property type="term" value="P:fatty acid biosynthetic process"/>
    <property type="evidence" value="ECO:0007669"/>
    <property type="project" value="TreeGrafter"/>
</dbReference>